<protein>
    <recommendedName>
        <fullName evidence="3">Carboxy-S-adenosyl-L-methionine synthase</fullName>
        <shortName evidence="3">Cx-SAM synthase</shortName>
        <ecNumber evidence="3">2.1.3.-</ecNumber>
    </recommendedName>
</protein>
<dbReference type="RefSeq" id="WP_200236321.1">
    <property type="nucleotide sequence ID" value="NZ_NRRY01000001.1"/>
</dbReference>
<organism evidence="6 7">
    <name type="scientific">Lamprobacter modestohalophilus</name>
    <dbReference type="NCBI Taxonomy" id="1064514"/>
    <lineage>
        <taxon>Bacteria</taxon>
        <taxon>Pseudomonadati</taxon>
        <taxon>Pseudomonadota</taxon>
        <taxon>Gammaproteobacteria</taxon>
        <taxon>Chromatiales</taxon>
        <taxon>Chromatiaceae</taxon>
        <taxon>Lamprobacter</taxon>
    </lineage>
</organism>
<dbReference type="Pfam" id="PF13649">
    <property type="entry name" value="Methyltransf_25"/>
    <property type="match status" value="1"/>
</dbReference>
<dbReference type="GO" id="GO:0016743">
    <property type="term" value="F:carboxyl- or carbamoyltransferase activity"/>
    <property type="evidence" value="ECO:0007669"/>
    <property type="project" value="UniProtKB-UniRule"/>
</dbReference>
<keyword evidence="7" id="KW-1185">Reference proteome</keyword>
<evidence type="ECO:0000256" key="1">
    <source>
        <dbReference type="ARBA" id="ARBA00022679"/>
    </source>
</evidence>
<proteinExistence type="inferred from homology"/>
<comment type="catalytic activity">
    <reaction evidence="3">
        <text>prephenate + S-adenosyl-L-methionine = carboxy-S-adenosyl-L-methionine + 3-phenylpyruvate + H2O</text>
        <dbReference type="Rhea" id="RHEA:51692"/>
        <dbReference type="ChEBI" id="CHEBI:15377"/>
        <dbReference type="ChEBI" id="CHEBI:18005"/>
        <dbReference type="ChEBI" id="CHEBI:29934"/>
        <dbReference type="ChEBI" id="CHEBI:59789"/>
        <dbReference type="ChEBI" id="CHEBI:134278"/>
    </reaction>
</comment>
<dbReference type="PANTHER" id="PTHR43861">
    <property type="entry name" value="TRANS-ACONITATE 2-METHYLTRANSFERASE-RELATED"/>
    <property type="match status" value="1"/>
</dbReference>
<dbReference type="GO" id="GO:0002098">
    <property type="term" value="P:tRNA wobble uridine modification"/>
    <property type="evidence" value="ECO:0007669"/>
    <property type="project" value="InterPro"/>
</dbReference>
<dbReference type="EMBL" id="NRRY01000001">
    <property type="protein sequence ID" value="MBK1616894.1"/>
    <property type="molecule type" value="Genomic_DNA"/>
</dbReference>
<feature type="binding site" evidence="3">
    <location>
        <begin position="123"/>
        <end position="124"/>
    </location>
    <ligand>
        <name>S-adenosyl-L-methionine</name>
        <dbReference type="ChEBI" id="CHEBI:59789"/>
    </ligand>
</feature>
<dbReference type="PIRSF" id="PIRSF006325">
    <property type="entry name" value="MeTrfase_bac"/>
    <property type="match status" value="1"/>
</dbReference>
<dbReference type="EC" id="2.1.3.-" evidence="3"/>
<feature type="binding site" evidence="3">
    <location>
        <position position="203"/>
    </location>
    <ligand>
        <name>S-adenosyl-L-methionine</name>
        <dbReference type="ChEBI" id="CHEBI:59789"/>
    </ligand>
</feature>
<comment type="function">
    <text evidence="3">Catalyzes the conversion of S-adenosyl-L-methionine (SAM) to carboxy-S-adenosyl-L-methionine (Cx-SAM).</text>
</comment>
<evidence type="ECO:0000256" key="4">
    <source>
        <dbReference type="PIRSR" id="PIRSR006325-1"/>
    </source>
</evidence>
<dbReference type="Proteomes" id="UP001138768">
    <property type="component" value="Unassembled WGS sequence"/>
</dbReference>
<dbReference type="Gene3D" id="3.40.50.150">
    <property type="entry name" value="Vaccinia Virus protein VP39"/>
    <property type="match status" value="1"/>
</dbReference>
<dbReference type="AlphaFoldDB" id="A0A9X0W4W5"/>
<gene>
    <name evidence="3 6" type="primary">cmoA</name>
    <name evidence="6" type="ORF">CKO42_00180</name>
</gene>
<dbReference type="SUPFAM" id="SSF53335">
    <property type="entry name" value="S-adenosyl-L-methionine-dependent methyltransferases"/>
    <property type="match status" value="1"/>
</dbReference>
<sequence>MPHLRCDQVYAGADAPRGDFVFDERVASVFSDMIARSVPGWGELVRLIGLIGAHLAQPGACIYDLGCSLGATSASLLARLPEGTDAESIRVYAIDRAPAMIDELRLRLETEIQQRRLQPICADLLDVRIVDASLVVMNLTLQFIEPAQRLPLLRRIHAGLRPGGALILAEKVAVADDDGLLARLHADFKAAQGYSQLEIARKRSALEQVLIPNTVAEHDARLREAGFERIEPFFQCLNFVGWIAR</sequence>
<evidence type="ECO:0000313" key="7">
    <source>
        <dbReference type="Proteomes" id="UP001138768"/>
    </source>
</evidence>
<evidence type="ECO:0000259" key="5">
    <source>
        <dbReference type="Pfam" id="PF13649"/>
    </source>
</evidence>
<dbReference type="InterPro" id="IPR041698">
    <property type="entry name" value="Methyltransf_25"/>
</dbReference>
<evidence type="ECO:0000256" key="3">
    <source>
        <dbReference type="HAMAP-Rule" id="MF_01589"/>
    </source>
</evidence>
<name>A0A9X0W4W5_9GAMM</name>
<evidence type="ECO:0000313" key="6">
    <source>
        <dbReference type="EMBL" id="MBK1616894.1"/>
    </source>
</evidence>
<feature type="binding site" evidence="3 4">
    <location>
        <begin position="66"/>
        <end position="68"/>
    </location>
    <ligand>
        <name>S-adenosyl-L-methionine</name>
        <dbReference type="ChEBI" id="CHEBI:59789"/>
    </ligand>
</feature>
<evidence type="ECO:0000256" key="2">
    <source>
        <dbReference type="ARBA" id="ARBA00022691"/>
    </source>
</evidence>
<dbReference type="InterPro" id="IPR005271">
    <property type="entry name" value="CmoA"/>
</dbReference>
<comment type="subunit">
    <text evidence="3">Homodimer.</text>
</comment>
<dbReference type="NCBIfam" id="TIGR00740">
    <property type="entry name" value="carboxy-S-adenosyl-L-methionine synthase CmoA"/>
    <property type="match status" value="1"/>
</dbReference>
<feature type="binding site" evidence="3 4">
    <location>
        <position position="138"/>
    </location>
    <ligand>
        <name>S-adenosyl-L-methionine</name>
        <dbReference type="ChEBI" id="CHEBI:59789"/>
    </ligand>
</feature>
<comment type="similarity">
    <text evidence="3">Belongs to the class I-like SAM-binding methyltransferase superfamily. Cx-SAM synthase family.</text>
</comment>
<dbReference type="GO" id="GO:1904047">
    <property type="term" value="F:S-adenosyl-L-methionine binding"/>
    <property type="evidence" value="ECO:0007669"/>
    <property type="project" value="UniProtKB-UniRule"/>
</dbReference>
<reference evidence="6 7" key="1">
    <citation type="journal article" date="2020" name="Microorganisms">
        <title>Osmotic Adaptation and Compatible Solute Biosynthesis of Phototrophic Bacteria as Revealed from Genome Analyses.</title>
        <authorList>
            <person name="Imhoff J.F."/>
            <person name="Rahn T."/>
            <person name="Kunzel S."/>
            <person name="Keller A."/>
            <person name="Neulinger S.C."/>
        </authorList>
    </citation>
    <scope>NUCLEOTIDE SEQUENCE [LARGE SCALE GENOMIC DNA]</scope>
    <source>
        <strain evidence="6 7">DSM 25653</strain>
    </source>
</reference>
<keyword evidence="1 3" id="KW-0808">Transferase</keyword>
<keyword evidence="2 3" id="KW-0949">S-adenosyl-L-methionine</keyword>
<dbReference type="CDD" id="cd02440">
    <property type="entry name" value="AdoMet_MTases"/>
    <property type="match status" value="1"/>
</dbReference>
<accession>A0A9X0W4W5</accession>
<feature type="domain" description="Methyltransferase" evidence="5">
    <location>
        <begin position="62"/>
        <end position="164"/>
    </location>
</feature>
<comment type="caution">
    <text evidence="3">Lacks conserved residue(s) required for the propagation of feature annotation.</text>
</comment>
<comment type="caution">
    <text evidence="6">The sequence shown here is derived from an EMBL/GenBank/DDBJ whole genome shotgun (WGS) entry which is preliminary data.</text>
</comment>
<dbReference type="PANTHER" id="PTHR43861:SF2">
    <property type="entry name" value="CARBOXY-S-ADENOSYL-L-METHIONINE SYNTHASE"/>
    <property type="match status" value="1"/>
</dbReference>
<dbReference type="InterPro" id="IPR029063">
    <property type="entry name" value="SAM-dependent_MTases_sf"/>
</dbReference>
<dbReference type="HAMAP" id="MF_01589">
    <property type="entry name" value="Cx_SAM_synthase"/>
    <property type="match status" value="1"/>
</dbReference>